<dbReference type="InterPro" id="IPR029068">
    <property type="entry name" value="Glyas_Bleomycin-R_OHBP_Dase"/>
</dbReference>
<dbReference type="EMBL" id="FOYS01000005">
    <property type="protein sequence ID" value="SFR64693.1"/>
    <property type="molecule type" value="Genomic_DNA"/>
</dbReference>
<accession>A0A1I6IDC8</accession>
<dbReference type="GO" id="GO:0046872">
    <property type="term" value="F:metal ion binding"/>
    <property type="evidence" value="ECO:0007669"/>
    <property type="project" value="UniProtKB-KW"/>
</dbReference>
<protein>
    <submittedName>
        <fullName evidence="3">Catechol 2,3-dioxygenase</fullName>
    </submittedName>
</protein>
<reference evidence="4" key="1">
    <citation type="submission" date="2016-10" db="EMBL/GenBank/DDBJ databases">
        <authorList>
            <person name="Varghese N."/>
            <person name="Submissions S."/>
        </authorList>
    </citation>
    <scope>NUCLEOTIDE SEQUENCE [LARGE SCALE GENOMIC DNA]</scope>
    <source>
        <strain evidence="4">CGMCC 1.8711</strain>
    </source>
</reference>
<dbReference type="AlphaFoldDB" id="A0A1I6IDC8"/>
<evidence type="ECO:0000313" key="3">
    <source>
        <dbReference type="EMBL" id="SFR64693.1"/>
    </source>
</evidence>
<organism evidence="3 4">
    <name type="scientific">Halogeometricum limi</name>
    <dbReference type="NCBI Taxonomy" id="555875"/>
    <lineage>
        <taxon>Archaea</taxon>
        <taxon>Methanobacteriati</taxon>
        <taxon>Methanobacteriota</taxon>
        <taxon>Stenosarchaea group</taxon>
        <taxon>Halobacteria</taxon>
        <taxon>Halobacteriales</taxon>
        <taxon>Haloferacaceae</taxon>
        <taxon>Halogeometricum</taxon>
    </lineage>
</organism>
<dbReference type="PROSITE" id="PS51819">
    <property type="entry name" value="VOC"/>
    <property type="match status" value="2"/>
</dbReference>
<dbReference type="Gene3D" id="3.10.180.10">
    <property type="entry name" value="2,3-Dihydroxybiphenyl 1,2-Dioxygenase, domain 1"/>
    <property type="match status" value="2"/>
</dbReference>
<dbReference type="GO" id="GO:0004462">
    <property type="term" value="F:lactoylglutathione lyase activity"/>
    <property type="evidence" value="ECO:0007669"/>
    <property type="project" value="InterPro"/>
</dbReference>
<dbReference type="CDD" id="cd16359">
    <property type="entry name" value="VOC_BsCatE_like_C"/>
    <property type="match status" value="1"/>
</dbReference>
<dbReference type="Pfam" id="PF00903">
    <property type="entry name" value="Glyoxalase"/>
    <property type="match status" value="2"/>
</dbReference>
<feature type="domain" description="VOC" evidence="2">
    <location>
        <begin position="167"/>
        <end position="278"/>
    </location>
</feature>
<gene>
    <name evidence="3" type="ORF">SAMN04488124_3079</name>
</gene>
<dbReference type="InterPro" id="IPR037523">
    <property type="entry name" value="VOC_core"/>
</dbReference>
<dbReference type="InterPro" id="IPR018146">
    <property type="entry name" value="Glyoxalase_1_CS"/>
</dbReference>
<name>A0A1I6IDC8_9EURY</name>
<dbReference type="InterPro" id="IPR004360">
    <property type="entry name" value="Glyas_Fos-R_dOase_dom"/>
</dbReference>
<dbReference type="Proteomes" id="UP000243250">
    <property type="component" value="Unassembled WGS sequence"/>
</dbReference>
<keyword evidence="3" id="KW-0223">Dioxygenase</keyword>
<sequence>MTPSIVPDHARIGRTSLTVSDLDEVVAFYRDVVGLAVQSRTESEATLGAGEMPLLVLTRDEDAPPRTSDQTGLFHNAFLVPSRAALGAALERIRDRWELDGASDHYVSEALYLSDPEGNGVEIYADRSREEWPRTADGRVRIGTIPLDLSTLASRSDGSEEVPPETTTGHVHLEVSSLAAARTFYVDTLGLRLQTELSNALFVAAGDYHHHLGLNTWNGRSTPVGGRGLAWFEVVVADAETLSTVRRRLADDGVSTADRETGFAVVDPDGITIRFTVE</sequence>
<dbReference type="SUPFAM" id="SSF54593">
    <property type="entry name" value="Glyoxalase/Bleomycin resistance protein/Dihydroxybiphenyl dioxygenase"/>
    <property type="match status" value="2"/>
</dbReference>
<proteinExistence type="predicted"/>
<feature type="domain" description="VOC" evidence="2">
    <location>
        <begin position="11"/>
        <end position="126"/>
    </location>
</feature>
<dbReference type="PANTHER" id="PTHR43279:SF1">
    <property type="entry name" value="CATECHOL-2,3-DIOXYGENASE"/>
    <property type="match status" value="1"/>
</dbReference>
<keyword evidence="3" id="KW-0560">Oxidoreductase</keyword>
<evidence type="ECO:0000256" key="1">
    <source>
        <dbReference type="ARBA" id="ARBA00022723"/>
    </source>
</evidence>
<evidence type="ECO:0000313" key="4">
    <source>
        <dbReference type="Proteomes" id="UP000243250"/>
    </source>
</evidence>
<dbReference type="PROSITE" id="PS00934">
    <property type="entry name" value="GLYOXALASE_I_1"/>
    <property type="match status" value="1"/>
</dbReference>
<dbReference type="OrthoDB" id="37941at2157"/>
<evidence type="ECO:0000259" key="2">
    <source>
        <dbReference type="PROSITE" id="PS51819"/>
    </source>
</evidence>
<dbReference type="GO" id="GO:0051213">
    <property type="term" value="F:dioxygenase activity"/>
    <property type="evidence" value="ECO:0007669"/>
    <property type="project" value="UniProtKB-KW"/>
</dbReference>
<keyword evidence="4" id="KW-1185">Reference proteome</keyword>
<dbReference type="RefSeq" id="WP_089882569.1">
    <property type="nucleotide sequence ID" value="NZ_FOYS01000005.1"/>
</dbReference>
<dbReference type="PANTHER" id="PTHR43279">
    <property type="entry name" value="CATECHOL-2,3-DIOXYGENASE"/>
    <property type="match status" value="1"/>
</dbReference>
<keyword evidence="1" id="KW-0479">Metal-binding</keyword>